<dbReference type="PANTHER" id="PTHR21327:SF18">
    <property type="entry name" value="3,4-DIHYDROXY-2-BUTANONE 4-PHOSPHATE SYNTHASE"/>
    <property type="match status" value="1"/>
</dbReference>
<dbReference type="UniPathway" id="UPA00275">
    <property type="reaction ID" value="UER00399"/>
</dbReference>
<protein>
    <recommendedName>
        <fullName evidence="18">Riboflavin biosynthesis protein RibBA</fullName>
    </recommendedName>
    <domain>
        <recommendedName>
            <fullName evidence="18">3,4-dihydroxy-2-butanone 4-phosphate synthase</fullName>
            <shortName evidence="18">DHBP synthase</shortName>
            <ecNumber evidence="18">4.1.99.12</ecNumber>
        </recommendedName>
    </domain>
    <domain>
        <recommendedName>
            <fullName evidence="18">GTP cyclohydrolase-2</fullName>
            <ecNumber evidence="18">3.5.4.25</ecNumber>
        </recommendedName>
        <alternativeName>
            <fullName evidence="18">GTP cyclohydrolase II</fullName>
        </alternativeName>
    </domain>
</protein>
<evidence type="ECO:0000256" key="5">
    <source>
        <dbReference type="ARBA" id="ARBA00005520"/>
    </source>
</evidence>
<feature type="binding site" evidence="18">
    <location>
        <position position="317"/>
    </location>
    <ligand>
        <name>GTP</name>
        <dbReference type="ChEBI" id="CHEBI:37565"/>
    </ligand>
</feature>
<proteinExistence type="inferred from homology"/>
<dbReference type="InterPro" id="IPR036144">
    <property type="entry name" value="RibA-like_sf"/>
</dbReference>
<keyword evidence="9 18" id="KW-0378">Hydrolase</keyword>
<dbReference type="Gene3D" id="3.40.50.10990">
    <property type="entry name" value="GTP cyclohydrolase II"/>
    <property type="match status" value="1"/>
</dbReference>
<dbReference type="InterPro" id="IPR017945">
    <property type="entry name" value="DHBP_synth_RibB-like_a/b_dom"/>
</dbReference>
<evidence type="ECO:0000313" key="20">
    <source>
        <dbReference type="EMBL" id="AGQ19816.1"/>
    </source>
</evidence>
<comment type="function">
    <text evidence="2 18">Catalyzes the conversion of D-ribulose 5-phosphate to formate and 3,4-dihydroxy-2-butanone 4-phosphate.</text>
</comment>
<feature type="active site" description="Nucleophile; for GTP cyclohydrolase activity" evidence="18">
    <location>
        <position position="331"/>
    </location>
</feature>
<reference evidence="20" key="1">
    <citation type="journal article" date="2013" name="Sci. Rep.">
        <title>Metagenomics uncovers a new group of low GC and ultra-small marine Actinobacteria.</title>
        <authorList>
            <person name="Ghai R."/>
            <person name="Mizuno C.M."/>
            <person name="Picazo A."/>
            <person name="Camacho A."/>
            <person name="Rodriguez-Valera F."/>
        </authorList>
    </citation>
    <scope>NUCLEOTIDE SEQUENCE</scope>
</reference>
<evidence type="ECO:0000256" key="4">
    <source>
        <dbReference type="ARBA" id="ARBA00004904"/>
    </source>
</evidence>
<dbReference type="PANTHER" id="PTHR21327">
    <property type="entry name" value="GTP CYCLOHYDROLASE II-RELATED"/>
    <property type="match status" value="1"/>
</dbReference>
<feature type="binding site" evidence="18">
    <location>
        <begin position="26"/>
        <end position="27"/>
    </location>
    <ligand>
        <name>D-ribulose 5-phosphate</name>
        <dbReference type="ChEBI" id="CHEBI:58121"/>
    </ligand>
</feature>
<dbReference type="Gene3D" id="3.90.870.10">
    <property type="entry name" value="DHBP synthase"/>
    <property type="match status" value="1"/>
</dbReference>
<evidence type="ECO:0000256" key="3">
    <source>
        <dbReference type="ARBA" id="ARBA00004853"/>
    </source>
</evidence>
<feature type="binding site" evidence="18">
    <location>
        <position position="256"/>
    </location>
    <ligand>
        <name>Zn(2+)</name>
        <dbReference type="ChEBI" id="CHEBI:29105"/>
        <note>catalytic</note>
    </ligand>
</feature>
<keyword evidence="7 18" id="KW-0479">Metal-binding</keyword>
<feature type="binding site" evidence="18">
    <location>
        <position position="27"/>
    </location>
    <ligand>
        <name>Mg(2+)</name>
        <dbReference type="ChEBI" id="CHEBI:18420"/>
        <label>1</label>
    </ligand>
</feature>
<evidence type="ECO:0000256" key="12">
    <source>
        <dbReference type="ARBA" id="ARBA00023134"/>
    </source>
</evidence>
<evidence type="ECO:0000256" key="11">
    <source>
        <dbReference type="ARBA" id="ARBA00022842"/>
    </source>
</evidence>
<dbReference type="AlphaFoldDB" id="S5DLR9"/>
<comment type="cofactor">
    <cofactor evidence="18">
        <name>Zn(2+)</name>
        <dbReference type="ChEBI" id="CHEBI:29105"/>
    </cofactor>
    <text evidence="18">Binds 1 zinc ion per subunit.</text>
</comment>
<dbReference type="EMBL" id="KC811143">
    <property type="protein sequence ID" value="AGQ19816.1"/>
    <property type="molecule type" value="Genomic_DNA"/>
</dbReference>
<dbReference type="Pfam" id="PF00925">
    <property type="entry name" value="GTP_cyclohydro2"/>
    <property type="match status" value="1"/>
</dbReference>
<dbReference type="InterPro" id="IPR032677">
    <property type="entry name" value="GTP_cyclohydro_II"/>
</dbReference>
<keyword evidence="12 18" id="KW-0342">GTP-binding</keyword>
<dbReference type="SUPFAM" id="SSF55821">
    <property type="entry name" value="YrdC/RibB"/>
    <property type="match status" value="1"/>
</dbReference>
<dbReference type="EC" id="4.1.99.12" evidence="18"/>
<feature type="site" description="Essential for DHBP synthase activity" evidence="18">
    <location>
        <position position="125"/>
    </location>
</feature>
<feature type="binding site" evidence="18">
    <location>
        <position position="357"/>
    </location>
    <ligand>
        <name>GTP</name>
        <dbReference type="ChEBI" id="CHEBI:37565"/>
    </ligand>
</feature>
<feature type="binding site" evidence="18">
    <location>
        <position position="267"/>
    </location>
    <ligand>
        <name>Zn(2+)</name>
        <dbReference type="ChEBI" id="CHEBI:29105"/>
        <note>catalytic</note>
    </ligand>
</feature>
<dbReference type="GO" id="GO:0000287">
    <property type="term" value="F:magnesium ion binding"/>
    <property type="evidence" value="ECO:0007669"/>
    <property type="project" value="UniProtKB-UniRule"/>
</dbReference>
<feature type="active site" description="Proton acceptor; for GTP cyclohydrolase activity" evidence="18">
    <location>
        <position position="329"/>
    </location>
</feature>
<evidence type="ECO:0000256" key="10">
    <source>
        <dbReference type="ARBA" id="ARBA00022833"/>
    </source>
</evidence>
<dbReference type="InterPro" id="IPR000926">
    <property type="entry name" value="RibA"/>
</dbReference>
<keyword evidence="10 18" id="KW-0862">Zinc</keyword>
<dbReference type="NCBIfam" id="TIGR00505">
    <property type="entry name" value="ribA"/>
    <property type="match status" value="1"/>
</dbReference>
<dbReference type="NCBIfam" id="TIGR00506">
    <property type="entry name" value="ribB"/>
    <property type="match status" value="1"/>
</dbReference>
<feature type="binding site" evidence="18">
    <location>
        <position position="272"/>
    </location>
    <ligand>
        <name>GTP</name>
        <dbReference type="ChEBI" id="CHEBI:37565"/>
    </ligand>
</feature>
<evidence type="ECO:0000256" key="15">
    <source>
        <dbReference type="ARBA" id="ARBA00023268"/>
    </source>
</evidence>
<keyword evidence="11 18" id="KW-0460">Magnesium</keyword>
<keyword evidence="15 18" id="KW-0511">Multifunctional enzyme</keyword>
<dbReference type="FunFam" id="3.40.50.10990:FF:000001">
    <property type="entry name" value="Riboflavin biosynthesis protein RibBA"/>
    <property type="match status" value="1"/>
</dbReference>
<dbReference type="InterPro" id="IPR000422">
    <property type="entry name" value="DHBP_synthase_RibB"/>
</dbReference>
<comment type="similarity">
    <text evidence="18">In the C-terminal section; belongs to the GTP cyclohydrolase II family.</text>
</comment>
<evidence type="ECO:0000256" key="13">
    <source>
        <dbReference type="ARBA" id="ARBA00023211"/>
    </source>
</evidence>
<keyword evidence="6 18" id="KW-0686">Riboflavin biosynthesis</keyword>
<dbReference type="GO" id="GO:0005829">
    <property type="term" value="C:cytosol"/>
    <property type="evidence" value="ECO:0007669"/>
    <property type="project" value="TreeGrafter"/>
</dbReference>
<feature type="binding site" evidence="18">
    <location>
        <begin position="295"/>
        <end position="297"/>
    </location>
    <ligand>
        <name>GTP</name>
        <dbReference type="ChEBI" id="CHEBI:37565"/>
    </ligand>
</feature>
<feature type="binding site" evidence="18">
    <location>
        <position position="269"/>
    </location>
    <ligand>
        <name>Zn(2+)</name>
        <dbReference type="ChEBI" id="CHEBI:29105"/>
        <note>catalytic</note>
    </ligand>
</feature>
<comment type="pathway">
    <text evidence="4 18">Cofactor biosynthesis; riboflavin biosynthesis; 2-hydroxy-3-oxobutyl phosphate from D-ribulose 5-phosphate: step 1/1.</text>
</comment>
<sequence>MITDIKQIIDLFSKGEMIILVDDEERENEGDLVISSKYLTADHINFMITFGKGLVCAPISSTIAKKLELPLMEGVNNEMQTPYTYSVDLDGDGVTTGISAEDRFKTIKGLADKESSRSTFNIPGHIFPLQAMDGGVLRRAGHTEAAVDLCKLSNHEEVAVICEIINEDGTMARLEDLLKFSEHHQIPIGTIKDLIQYRLDSSNPVQFVSKSIIPTEYGEFEAHVYKDIVDNTEHIALTLGDYLSGKDTMVRVHSECLTGDTLFSNKCDCGSQLSTALKIISDNKSGVLLYMRGHEGRGIGLGNKIKAYSLQDAGDDTVDANLKLGFKNDQRDYGTGALILRNLGISNMNLLTNNPSKRAGLEGYGLNITKRTPLIGQTTPENKKYLETKKDKMGHNFDEE</sequence>
<evidence type="ECO:0000256" key="7">
    <source>
        <dbReference type="ARBA" id="ARBA00022723"/>
    </source>
</evidence>
<dbReference type="PIRSF" id="PIRSF001259">
    <property type="entry name" value="RibA"/>
    <property type="match status" value="1"/>
</dbReference>
<dbReference type="GO" id="GO:0003935">
    <property type="term" value="F:GTP cyclohydrolase II activity"/>
    <property type="evidence" value="ECO:0007669"/>
    <property type="project" value="UniProtKB-UniRule"/>
</dbReference>
<feature type="binding site" evidence="18">
    <location>
        <begin position="139"/>
        <end position="143"/>
    </location>
    <ligand>
        <name>D-ribulose 5-phosphate</name>
        <dbReference type="ChEBI" id="CHEBI:58121"/>
    </ligand>
</feature>
<dbReference type="EC" id="3.5.4.25" evidence="18"/>
<evidence type="ECO:0000256" key="6">
    <source>
        <dbReference type="ARBA" id="ARBA00022619"/>
    </source>
</evidence>
<dbReference type="InterPro" id="IPR016299">
    <property type="entry name" value="Riboflavin_synth_RibBA"/>
</dbReference>
<evidence type="ECO:0000256" key="17">
    <source>
        <dbReference type="ARBA" id="ARBA00049295"/>
    </source>
</evidence>
<feature type="binding site" evidence="18">
    <location>
        <position position="27"/>
    </location>
    <ligand>
        <name>Mg(2+)</name>
        <dbReference type="ChEBI" id="CHEBI:18420"/>
        <label>2</label>
    </ligand>
</feature>
<comment type="similarity">
    <text evidence="5 18">In the N-terminal section; belongs to the DHBP synthase family.</text>
</comment>
<evidence type="ECO:0000259" key="19">
    <source>
        <dbReference type="Pfam" id="PF00925"/>
    </source>
</evidence>
<dbReference type="SUPFAM" id="SSF142695">
    <property type="entry name" value="RibA-like"/>
    <property type="match status" value="1"/>
</dbReference>
<evidence type="ECO:0000256" key="18">
    <source>
        <dbReference type="HAMAP-Rule" id="MF_01283"/>
    </source>
</evidence>
<evidence type="ECO:0000256" key="14">
    <source>
        <dbReference type="ARBA" id="ARBA00023239"/>
    </source>
</evidence>
<dbReference type="HAMAP" id="MF_00179">
    <property type="entry name" value="RibA"/>
    <property type="match status" value="1"/>
</dbReference>
<gene>
    <name evidence="18" type="primary">ribBA</name>
</gene>
<comment type="cofactor">
    <cofactor evidence="18">
        <name>Mg(2+)</name>
        <dbReference type="ChEBI" id="CHEBI:18420"/>
    </cofactor>
    <cofactor evidence="18">
        <name>Mn(2+)</name>
        <dbReference type="ChEBI" id="CHEBI:29035"/>
    </cofactor>
    <text evidence="18">Binds 2 divalent metal cations per subunit. Magnesium or manganese.</text>
</comment>
<feature type="site" description="Essential for DHBP synthase activity" evidence="18">
    <location>
        <position position="163"/>
    </location>
</feature>
<dbReference type="HAMAP" id="MF_01283">
    <property type="entry name" value="RibBA"/>
    <property type="match status" value="1"/>
</dbReference>
<accession>S5DLR9</accession>
<dbReference type="EMBL" id="KC811136">
    <property type="protein sequence ID" value="AGQ19605.1"/>
    <property type="molecule type" value="Genomic_DNA"/>
</dbReference>
<feature type="binding site" evidence="18">
    <location>
        <position position="31"/>
    </location>
    <ligand>
        <name>D-ribulose 5-phosphate</name>
        <dbReference type="ChEBI" id="CHEBI:58121"/>
    </ligand>
</feature>
<feature type="region of interest" description="GTP cyclohydrolase II" evidence="18">
    <location>
        <begin position="201"/>
        <end position="400"/>
    </location>
</feature>
<evidence type="ECO:0000256" key="9">
    <source>
        <dbReference type="ARBA" id="ARBA00022801"/>
    </source>
</evidence>
<evidence type="ECO:0000256" key="2">
    <source>
        <dbReference type="ARBA" id="ARBA00002284"/>
    </source>
</evidence>
<feature type="binding site" evidence="18">
    <location>
        <begin position="251"/>
        <end position="255"/>
    </location>
    <ligand>
        <name>GTP</name>
        <dbReference type="ChEBI" id="CHEBI:37565"/>
    </ligand>
</feature>
<dbReference type="GO" id="GO:0005525">
    <property type="term" value="F:GTP binding"/>
    <property type="evidence" value="ECO:0007669"/>
    <property type="project" value="UniProtKB-KW"/>
</dbReference>
<feature type="binding site" evidence="18">
    <location>
        <position position="142"/>
    </location>
    <ligand>
        <name>Mg(2+)</name>
        <dbReference type="ChEBI" id="CHEBI:18420"/>
        <label>2</label>
    </ligand>
</feature>
<dbReference type="GO" id="GO:0008686">
    <property type="term" value="F:3,4-dihydroxy-2-butanone-4-phosphate synthase activity"/>
    <property type="evidence" value="ECO:0007669"/>
    <property type="project" value="UniProtKB-UniRule"/>
</dbReference>
<dbReference type="GO" id="GO:0009231">
    <property type="term" value="P:riboflavin biosynthetic process"/>
    <property type="evidence" value="ECO:0007669"/>
    <property type="project" value="UniProtKB-UniRule"/>
</dbReference>
<comment type="catalytic activity">
    <reaction evidence="1 18">
        <text>D-ribulose 5-phosphate = (2S)-2-hydroxy-3-oxobutyl phosphate + formate + H(+)</text>
        <dbReference type="Rhea" id="RHEA:18457"/>
        <dbReference type="ChEBI" id="CHEBI:15378"/>
        <dbReference type="ChEBI" id="CHEBI:15740"/>
        <dbReference type="ChEBI" id="CHEBI:58121"/>
        <dbReference type="ChEBI" id="CHEBI:58830"/>
        <dbReference type="EC" id="4.1.99.12"/>
    </reaction>
</comment>
<dbReference type="GO" id="GO:0030145">
    <property type="term" value="F:manganese ion binding"/>
    <property type="evidence" value="ECO:0007669"/>
    <property type="project" value="UniProtKB-UniRule"/>
</dbReference>
<feature type="binding site" evidence="18">
    <location>
        <position position="352"/>
    </location>
    <ligand>
        <name>GTP</name>
        <dbReference type="ChEBI" id="CHEBI:37565"/>
    </ligand>
</feature>
<comment type="catalytic activity">
    <reaction evidence="17 18">
        <text>GTP + 4 H2O = 2,5-diamino-6-hydroxy-4-(5-phosphoribosylamino)-pyrimidine + formate + 2 phosphate + 3 H(+)</text>
        <dbReference type="Rhea" id="RHEA:23704"/>
        <dbReference type="ChEBI" id="CHEBI:15377"/>
        <dbReference type="ChEBI" id="CHEBI:15378"/>
        <dbReference type="ChEBI" id="CHEBI:15740"/>
        <dbReference type="ChEBI" id="CHEBI:37565"/>
        <dbReference type="ChEBI" id="CHEBI:43474"/>
        <dbReference type="ChEBI" id="CHEBI:58614"/>
        <dbReference type="EC" id="3.5.4.25"/>
    </reaction>
</comment>
<dbReference type="NCBIfam" id="NF001591">
    <property type="entry name" value="PRK00393.1"/>
    <property type="match status" value="1"/>
</dbReference>
<dbReference type="CDD" id="cd00641">
    <property type="entry name" value="GTP_cyclohydro2"/>
    <property type="match status" value="1"/>
</dbReference>
<dbReference type="GO" id="GO:0008270">
    <property type="term" value="F:zinc ion binding"/>
    <property type="evidence" value="ECO:0007669"/>
    <property type="project" value="UniProtKB-UniRule"/>
</dbReference>
<evidence type="ECO:0000256" key="16">
    <source>
        <dbReference type="ARBA" id="ARBA00043932"/>
    </source>
</evidence>
<dbReference type="EMBL" id="KC811146">
    <property type="protein sequence ID" value="AGQ19937.1"/>
    <property type="molecule type" value="Genomic_DNA"/>
</dbReference>
<comment type="function">
    <text evidence="16 18">Catalyzes the conversion of GTP to 2,5-diamino-6-ribosylamino-4(3H)-pyrimidinone 5'-phosphate (DARP), formate and pyrophosphate.</text>
</comment>
<feature type="domain" description="GTP cyclohydrolase II" evidence="19">
    <location>
        <begin position="211"/>
        <end position="373"/>
    </location>
</feature>
<evidence type="ECO:0000256" key="1">
    <source>
        <dbReference type="ARBA" id="ARBA00000141"/>
    </source>
</evidence>
<evidence type="ECO:0000256" key="8">
    <source>
        <dbReference type="ARBA" id="ARBA00022741"/>
    </source>
</evidence>
<keyword evidence="13 18" id="KW-0464">Manganese</keyword>
<feature type="region of interest" description="DHBP synthase" evidence="18">
    <location>
        <begin position="1"/>
        <end position="200"/>
    </location>
</feature>
<comment type="pathway">
    <text evidence="3 18">Cofactor biosynthesis; riboflavin biosynthesis; 5-amino-6-(D-ribitylamino)uracil from GTP: step 1/4.</text>
</comment>
<keyword evidence="14 18" id="KW-0456">Lyase</keyword>
<name>S5DLR9_9ACTN</name>
<feature type="binding site" evidence="18">
    <location>
        <position position="163"/>
    </location>
    <ligand>
        <name>D-ribulose 5-phosphate</name>
        <dbReference type="ChEBI" id="CHEBI:58121"/>
    </ligand>
</feature>
<organism evidence="20">
    <name type="scientific">Candidatus Actinomarina minuta</name>
    <dbReference type="NCBI Taxonomy" id="1389454"/>
    <lineage>
        <taxon>Bacteria</taxon>
        <taxon>Bacillati</taxon>
        <taxon>Actinomycetota</taxon>
        <taxon>Actinomycetes</taxon>
        <taxon>Candidatus Actinomarinidae</taxon>
        <taxon>Candidatus Actinomarinales</taxon>
        <taxon>Candidatus Actinomarineae</taxon>
        <taxon>Candidatus Actinomarinaceae</taxon>
        <taxon>Candidatus Actinomarina</taxon>
    </lineage>
</organism>
<keyword evidence="8 18" id="KW-0547">Nucleotide-binding</keyword>
<dbReference type="Pfam" id="PF00926">
    <property type="entry name" value="DHBP_synthase"/>
    <property type="match status" value="1"/>
</dbReference>